<feature type="transmembrane region" description="Helical" evidence="12">
    <location>
        <begin position="147"/>
        <end position="165"/>
    </location>
</feature>
<name>A0A4T2C071_9MICO</name>
<feature type="transmembrane region" description="Helical" evidence="12">
    <location>
        <begin position="405"/>
        <end position="424"/>
    </location>
</feature>
<evidence type="ECO:0000256" key="12">
    <source>
        <dbReference type="HAMAP-Rule" id="MF_01522"/>
    </source>
</evidence>
<keyword evidence="11 12" id="KW-0472">Membrane</keyword>
<comment type="similarity">
    <text evidence="2 12">Belongs to the HAK/KUP transporter (TC 2.A.72) family.</text>
</comment>
<dbReference type="GO" id="GO:0015293">
    <property type="term" value="F:symporter activity"/>
    <property type="evidence" value="ECO:0007669"/>
    <property type="project" value="UniProtKB-UniRule"/>
</dbReference>
<feature type="domain" description="K+ potassium transporter C-terminal" evidence="14">
    <location>
        <begin position="484"/>
        <end position="630"/>
    </location>
</feature>
<dbReference type="Pfam" id="PF02705">
    <property type="entry name" value="K_trans"/>
    <property type="match status" value="1"/>
</dbReference>
<evidence type="ECO:0000256" key="3">
    <source>
        <dbReference type="ARBA" id="ARBA00022448"/>
    </source>
</evidence>
<evidence type="ECO:0000256" key="5">
    <source>
        <dbReference type="ARBA" id="ARBA00022538"/>
    </source>
</evidence>
<dbReference type="OrthoDB" id="9805577at2"/>
<evidence type="ECO:0000256" key="6">
    <source>
        <dbReference type="ARBA" id="ARBA00022692"/>
    </source>
</evidence>
<keyword evidence="10 12" id="KW-0406">Ion transport</keyword>
<keyword evidence="7 12" id="KW-0769">Symport</keyword>
<feature type="domain" description="K+ potassium transporter integral membrane" evidence="13">
    <location>
        <begin position="19"/>
        <end position="468"/>
    </location>
</feature>
<evidence type="ECO:0000256" key="7">
    <source>
        <dbReference type="ARBA" id="ARBA00022847"/>
    </source>
</evidence>
<evidence type="ECO:0000256" key="11">
    <source>
        <dbReference type="ARBA" id="ARBA00023136"/>
    </source>
</evidence>
<keyword evidence="4 12" id="KW-1003">Cell membrane</keyword>
<evidence type="ECO:0000256" key="9">
    <source>
        <dbReference type="ARBA" id="ARBA00022989"/>
    </source>
</evidence>
<dbReference type="PANTHER" id="PTHR30540">
    <property type="entry name" value="OSMOTIC STRESS POTASSIUM TRANSPORTER"/>
    <property type="match status" value="1"/>
</dbReference>
<feature type="transmembrane region" description="Helical" evidence="12">
    <location>
        <begin position="12"/>
        <end position="35"/>
    </location>
</feature>
<evidence type="ECO:0000256" key="4">
    <source>
        <dbReference type="ARBA" id="ARBA00022475"/>
    </source>
</evidence>
<comment type="subcellular location">
    <subcellularLocation>
        <location evidence="12">Cell membrane</location>
        <topology evidence="12">Multi-pass membrane protein</topology>
    </subcellularLocation>
    <subcellularLocation>
        <location evidence="1">Membrane</location>
        <topology evidence="1">Multi-pass membrane protein</topology>
    </subcellularLocation>
</comment>
<dbReference type="InterPro" id="IPR053952">
    <property type="entry name" value="K_trans_C"/>
</dbReference>
<keyword evidence="8 12" id="KW-0630">Potassium</keyword>
<evidence type="ECO:0000313" key="15">
    <source>
        <dbReference type="EMBL" id="TIH37663.1"/>
    </source>
</evidence>
<evidence type="ECO:0000256" key="2">
    <source>
        <dbReference type="ARBA" id="ARBA00007019"/>
    </source>
</evidence>
<comment type="caution">
    <text evidence="15">The sequence shown here is derived from an EMBL/GenBank/DDBJ whole genome shotgun (WGS) entry which is preliminary data.</text>
</comment>
<feature type="transmembrane region" description="Helical" evidence="12">
    <location>
        <begin position="107"/>
        <end position="127"/>
    </location>
</feature>
<accession>A0A4T2C071</accession>
<sequence length="636" mass="68073">MTFGKFNARKPALAAGPVIAAMGVVFGDIGTSPLYAASTTFGVGSSGTAGPTTDYIYGSTATILYALALIVTVLYVRFLMRADNRGEGGLLALFGLLRRSSLKARTVAVFTVVAMVGAAMFLGDSVITPAISVLSAVEGLELVQPELASLVVPIAVVILVGVFAIQQFGTRTIGRLFGPIMLLWFVTLAVTGGASILQHPAVLQALSPHWVIMFFAEQPGTAFLALGAIVLAVTGAEALYADLGHFGRKSITQAWVFVVFPALVLNYLGQASLAIRDPHRAAASFFGLVPGWGQIPMVILATIATIIASQAVISGTYSVIHQAWRLGFFPPLRVIHTSAKSEGQIYVPAINALLAVAVLSVTIGFQGSAALASAYGIAVTTTISITTVVYIAWSWAHSRRITVRIVVASGILVVTVSFLVANLPKAASGGWLPLAIGAIVFTIMTVWWAGQQRIRAARRLGEMPIDELQSFIASHKADLYRVSGDAVFITRNPTIVPVALRTMVTRNHALQKRAILLSWSTVDVPTTLGMNKRITVETFPSGIVRVVAKVGFREHPRMTTLLTEARAVDKNALDDFAASRATFFISTPVPRFNNTSKMFRWAQVLFLALDRLAPDPLDLIELPRDRTIVLARETPL</sequence>
<feature type="transmembrane region" description="Helical" evidence="12">
    <location>
        <begin position="221"/>
        <end position="243"/>
    </location>
</feature>
<dbReference type="Proteomes" id="UP000306192">
    <property type="component" value="Unassembled WGS sequence"/>
</dbReference>
<keyword evidence="5 12" id="KW-0633">Potassium transport</keyword>
<keyword evidence="16" id="KW-1185">Reference proteome</keyword>
<protein>
    <recommendedName>
        <fullName evidence="12">Probable potassium transport system protein Kup</fullName>
    </recommendedName>
</protein>
<keyword evidence="6 12" id="KW-0812">Transmembrane</keyword>
<evidence type="ECO:0000259" key="13">
    <source>
        <dbReference type="Pfam" id="PF02705"/>
    </source>
</evidence>
<feature type="transmembrane region" description="Helical" evidence="12">
    <location>
        <begin position="430"/>
        <end position="450"/>
    </location>
</feature>
<dbReference type="InterPro" id="IPR023051">
    <property type="entry name" value="Kup"/>
</dbReference>
<reference evidence="15 16" key="1">
    <citation type="journal article" date="2019" name="Microorganisms">
        <title>Systematic Affiliation and Genome Analysis of Subtercola vilae DB165(T) with Particular Emphasis on Cold Adaptation of an Isolate from a High-Altitude Cold Volcano Lake.</title>
        <authorList>
            <person name="Villalobos A.S."/>
            <person name="Wiese J."/>
            <person name="Imhoff J.F."/>
            <person name="Dorador C."/>
            <person name="Keller A."/>
            <person name="Hentschel U."/>
        </authorList>
    </citation>
    <scope>NUCLEOTIDE SEQUENCE [LARGE SCALE GENOMIC DNA]</scope>
    <source>
        <strain evidence="15 16">DB165</strain>
    </source>
</reference>
<evidence type="ECO:0000259" key="14">
    <source>
        <dbReference type="Pfam" id="PF22776"/>
    </source>
</evidence>
<keyword evidence="9 12" id="KW-1133">Transmembrane helix</keyword>
<evidence type="ECO:0000256" key="1">
    <source>
        <dbReference type="ARBA" id="ARBA00004141"/>
    </source>
</evidence>
<keyword evidence="3 12" id="KW-0813">Transport</keyword>
<feature type="transmembrane region" description="Helical" evidence="12">
    <location>
        <begin position="255"/>
        <end position="275"/>
    </location>
</feature>
<feature type="transmembrane region" description="Helical" evidence="12">
    <location>
        <begin position="55"/>
        <end position="76"/>
    </location>
</feature>
<evidence type="ECO:0000256" key="8">
    <source>
        <dbReference type="ARBA" id="ARBA00022958"/>
    </source>
</evidence>
<feature type="transmembrane region" description="Helical" evidence="12">
    <location>
        <begin position="177"/>
        <end position="201"/>
    </location>
</feature>
<dbReference type="InterPro" id="IPR003855">
    <property type="entry name" value="K+_transporter"/>
</dbReference>
<evidence type="ECO:0000256" key="10">
    <source>
        <dbReference type="ARBA" id="ARBA00023065"/>
    </source>
</evidence>
<feature type="transmembrane region" description="Helical" evidence="12">
    <location>
        <begin position="371"/>
        <end position="393"/>
    </location>
</feature>
<feature type="transmembrane region" description="Helical" evidence="12">
    <location>
        <begin position="295"/>
        <end position="324"/>
    </location>
</feature>
<proteinExistence type="inferred from homology"/>
<dbReference type="AlphaFoldDB" id="A0A4T2C071"/>
<dbReference type="InterPro" id="IPR053951">
    <property type="entry name" value="K_trans_N"/>
</dbReference>
<comment type="catalytic activity">
    <reaction evidence="12">
        <text>K(+)(in) + H(+)(in) = K(+)(out) + H(+)(out)</text>
        <dbReference type="Rhea" id="RHEA:28490"/>
        <dbReference type="ChEBI" id="CHEBI:15378"/>
        <dbReference type="ChEBI" id="CHEBI:29103"/>
    </reaction>
</comment>
<organism evidence="15 16">
    <name type="scientific">Subtercola vilae</name>
    <dbReference type="NCBI Taxonomy" id="2056433"/>
    <lineage>
        <taxon>Bacteria</taxon>
        <taxon>Bacillati</taxon>
        <taxon>Actinomycetota</taxon>
        <taxon>Actinomycetes</taxon>
        <taxon>Micrococcales</taxon>
        <taxon>Microbacteriaceae</taxon>
        <taxon>Subtercola</taxon>
    </lineage>
</organism>
<dbReference type="EMBL" id="QYRT01000011">
    <property type="protein sequence ID" value="TIH37663.1"/>
    <property type="molecule type" value="Genomic_DNA"/>
</dbReference>
<dbReference type="Pfam" id="PF22776">
    <property type="entry name" value="K_trans_C"/>
    <property type="match status" value="1"/>
</dbReference>
<comment type="function">
    <text evidence="12">Transport of potassium into the cell. Likely operates as a K(+):H(+) symporter.</text>
</comment>
<dbReference type="HAMAP" id="MF_01522">
    <property type="entry name" value="Kup"/>
    <property type="match status" value="1"/>
</dbReference>
<feature type="transmembrane region" description="Helical" evidence="12">
    <location>
        <begin position="345"/>
        <end position="365"/>
    </location>
</feature>
<dbReference type="PANTHER" id="PTHR30540:SF79">
    <property type="entry name" value="LOW AFFINITY POTASSIUM TRANSPORT SYSTEM PROTEIN KUP"/>
    <property type="match status" value="1"/>
</dbReference>
<dbReference type="RefSeq" id="WP_136641706.1">
    <property type="nucleotide sequence ID" value="NZ_QYRT01000011.1"/>
</dbReference>
<dbReference type="GO" id="GO:0015079">
    <property type="term" value="F:potassium ion transmembrane transporter activity"/>
    <property type="evidence" value="ECO:0007669"/>
    <property type="project" value="UniProtKB-UniRule"/>
</dbReference>
<evidence type="ECO:0000313" key="16">
    <source>
        <dbReference type="Proteomes" id="UP000306192"/>
    </source>
</evidence>
<gene>
    <name evidence="12" type="primary">kup</name>
    <name evidence="15" type="ORF">D4765_07700</name>
</gene>
<dbReference type="GO" id="GO:0005886">
    <property type="term" value="C:plasma membrane"/>
    <property type="evidence" value="ECO:0007669"/>
    <property type="project" value="UniProtKB-SubCell"/>
</dbReference>